<keyword evidence="1" id="KW-0472">Membrane</keyword>
<protein>
    <submittedName>
        <fullName evidence="2">Uncharacterized protein</fullName>
    </submittedName>
</protein>
<dbReference type="AlphaFoldDB" id="A0A840PIF0"/>
<evidence type="ECO:0000313" key="2">
    <source>
        <dbReference type="EMBL" id="MBB5137683.1"/>
    </source>
</evidence>
<organism evidence="2 3">
    <name type="scientific">Thermocatellispora tengchongensis</name>
    <dbReference type="NCBI Taxonomy" id="1073253"/>
    <lineage>
        <taxon>Bacteria</taxon>
        <taxon>Bacillati</taxon>
        <taxon>Actinomycetota</taxon>
        <taxon>Actinomycetes</taxon>
        <taxon>Streptosporangiales</taxon>
        <taxon>Streptosporangiaceae</taxon>
        <taxon>Thermocatellispora</taxon>
    </lineage>
</organism>
<keyword evidence="3" id="KW-1185">Reference proteome</keyword>
<evidence type="ECO:0000313" key="3">
    <source>
        <dbReference type="Proteomes" id="UP000578449"/>
    </source>
</evidence>
<dbReference type="RefSeq" id="WP_185054574.1">
    <property type="nucleotide sequence ID" value="NZ_BAABIX010000035.1"/>
</dbReference>
<dbReference type="Proteomes" id="UP000578449">
    <property type="component" value="Unassembled WGS sequence"/>
</dbReference>
<keyword evidence="1" id="KW-0812">Transmembrane</keyword>
<proteinExistence type="predicted"/>
<keyword evidence="1" id="KW-1133">Transmembrane helix</keyword>
<dbReference type="EMBL" id="JACHGN010000019">
    <property type="protein sequence ID" value="MBB5137683.1"/>
    <property type="molecule type" value="Genomic_DNA"/>
</dbReference>
<feature type="transmembrane region" description="Helical" evidence="1">
    <location>
        <begin position="36"/>
        <end position="54"/>
    </location>
</feature>
<sequence length="218" mass="23948">MSPRNPRNNPYESAGEVLAGHRARALVLLWRWRTEIALLFLAMTVMTATVNAAASGNWLPSLLLTSAVSAPAATRLGRGWVTAHAWCVISRHRIQRVCLETPMHTRAGRIPLVLWISPIPEGERALILTRAGICAEDFEAFAGEIEAACAARRVRVLRHRRYATLVTVEIVRREAAPGVAAPGLARCYGGPGWTPIPSTRDLEEPHDTRHHLVLPQVG</sequence>
<evidence type="ECO:0000256" key="1">
    <source>
        <dbReference type="SAM" id="Phobius"/>
    </source>
</evidence>
<reference evidence="2 3" key="1">
    <citation type="submission" date="2020-08" db="EMBL/GenBank/DDBJ databases">
        <title>Genomic Encyclopedia of Type Strains, Phase IV (KMG-IV): sequencing the most valuable type-strain genomes for metagenomic binning, comparative biology and taxonomic classification.</title>
        <authorList>
            <person name="Goeker M."/>
        </authorList>
    </citation>
    <scope>NUCLEOTIDE SEQUENCE [LARGE SCALE GENOMIC DNA]</scope>
    <source>
        <strain evidence="2 3">DSM 45615</strain>
    </source>
</reference>
<accession>A0A840PIF0</accession>
<comment type="caution">
    <text evidence="2">The sequence shown here is derived from an EMBL/GenBank/DDBJ whole genome shotgun (WGS) entry which is preliminary data.</text>
</comment>
<gene>
    <name evidence="2" type="ORF">HNP84_007435</name>
</gene>
<name>A0A840PIF0_9ACTN</name>